<dbReference type="EMBL" id="JBHRVD010000001">
    <property type="protein sequence ID" value="MFC3320482.1"/>
    <property type="molecule type" value="Genomic_DNA"/>
</dbReference>
<proteinExistence type="inferred from homology"/>
<organism evidence="7 8">
    <name type="scientific">Mesorhizobium cantuariense</name>
    <dbReference type="NCBI Taxonomy" id="1300275"/>
    <lineage>
        <taxon>Bacteria</taxon>
        <taxon>Pseudomonadati</taxon>
        <taxon>Pseudomonadota</taxon>
        <taxon>Alphaproteobacteria</taxon>
        <taxon>Hyphomicrobiales</taxon>
        <taxon>Phyllobacteriaceae</taxon>
        <taxon>Mesorhizobium</taxon>
    </lineage>
</organism>
<gene>
    <name evidence="7" type="ORF">ACFOJ9_01110</name>
</gene>
<sequence>MNSNLKYLAQAAAIAFFWTVNATSADEGMWMPSQTAEVGAAMRADGLQIDPAQLRRLDAEPLNAIVSLGGCSASFVSPEGLVATNHHCMFQLGRRNSQA</sequence>
<accession>A0ABV7MFE2</accession>
<keyword evidence="2" id="KW-0031">Aminopeptidase</keyword>
<evidence type="ECO:0000256" key="3">
    <source>
        <dbReference type="ARBA" id="ARBA00022670"/>
    </source>
</evidence>
<name>A0ABV7MFE2_9HYPH</name>
<feature type="signal peptide" evidence="6">
    <location>
        <begin position="1"/>
        <end position="22"/>
    </location>
</feature>
<dbReference type="PANTHER" id="PTHR38469:SF1">
    <property type="entry name" value="PERIPLASMIC PEPTIDASE SUBFAMILY S1B"/>
    <property type="match status" value="1"/>
</dbReference>
<evidence type="ECO:0000256" key="4">
    <source>
        <dbReference type="ARBA" id="ARBA00022729"/>
    </source>
</evidence>
<feature type="chain" id="PRO_5045140944" evidence="6">
    <location>
        <begin position="23"/>
        <end position="99"/>
    </location>
</feature>
<comment type="similarity">
    <text evidence="1">Belongs to the peptidase S46 family.</text>
</comment>
<evidence type="ECO:0000256" key="2">
    <source>
        <dbReference type="ARBA" id="ARBA00022438"/>
    </source>
</evidence>
<keyword evidence="8" id="KW-1185">Reference proteome</keyword>
<evidence type="ECO:0000256" key="1">
    <source>
        <dbReference type="ARBA" id="ARBA00010491"/>
    </source>
</evidence>
<keyword evidence="5" id="KW-0378">Hydrolase</keyword>
<dbReference type="Proteomes" id="UP001595648">
    <property type="component" value="Unassembled WGS sequence"/>
</dbReference>
<dbReference type="SUPFAM" id="SSF50494">
    <property type="entry name" value="Trypsin-like serine proteases"/>
    <property type="match status" value="1"/>
</dbReference>
<dbReference type="InterPro" id="IPR009003">
    <property type="entry name" value="Peptidase_S1_PA"/>
</dbReference>
<dbReference type="RefSeq" id="WP_378976510.1">
    <property type="nucleotide sequence ID" value="NZ_JBHRVD010000001.1"/>
</dbReference>
<keyword evidence="4 6" id="KW-0732">Signal</keyword>
<evidence type="ECO:0000313" key="8">
    <source>
        <dbReference type="Proteomes" id="UP001595648"/>
    </source>
</evidence>
<dbReference type="PANTHER" id="PTHR38469">
    <property type="entry name" value="PERIPLASMIC PEPTIDASE SUBFAMILY S1B"/>
    <property type="match status" value="1"/>
</dbReference>
<keyword evidence="3" id="KW-0645">Protease</keyword>
<dbReference type="Pfam" id="PF10459">
    <property type="entry name" value="Peptidase_S46"/>
    <property type="match status" value="1"/>
</dbReference>
<protein>
    <submittedName>
        <fullName evidence="7">S46 family peptidase</fullName>
    </submittedName>
</protein>
<comment type="caution">
    <text evidence="7">The sequence shown here is derived from an EMBL/GenBank/DDBJ whole genome shotgun (WGS) entry which is preliminary data.</text>
</comment>
<dbReference type="InterPro" id="IPR019500">
    <property type="entry name" value="Pep_S46"/>
</dbReference>
<reference evidence="8" key="1">
    <citation type="journal article" date="2019" name="Int. J. Syst. Evol. Microbiol.">
        <title>The Global Catalogue of Microorganisms (GCM) 10K type strain sequencing project: providing services to taxonomists for standard genome sequencing and annotation.</title>
        <authorList>
            <consortium name="The Broad Institute Genomics Platform"/>
            <consortium name="The Broad Institute Genome Sequencing Center for Infectious Disease"/>
            <person name="Wu L."/>
            <person name="Ma J."/>
        </authorList>
    </citation>
    <scope>NUCLEOTIDE SEQUENCE [LARGE SCALE GENOMIC DNA]</scope>
    <source>
        <strain evidence="8">ICMP 19515</strain>
    </source>
</reference>
<evidence type="ECO:0000313" key="7">
    <source>
        <dbReference type="EMBL" id="MFC3320482.1"/>
    </source>
</evidence>
<evidence type="ECO:0000256" key="6">
    <source>
        <dbReference type="SAM" id="SignalP"/>
    </source>
</evidence>
<evidence type="ECO:0000256" key="5">
    <source>
        <dbReference type="ARBA" id="ARBA00022801"/>
    </source>
</evidence>